<dbReference type="SUPFAM" id="SSF55347">
    <property type="entry name" value="Glyceraldehyde-3-phosphate dehydrogenase-like, C-terminal domain"/>
    <property type="match status" value="1"/>
</dbReference>
<feature type="domain" description="Gfo/Idh/MocA-like oxidoreductase N-terminal" evidence="1">
    <location>
        <begin position="1"/>
        <end position="119"/>
    </location>
</feature>
<reference evidence="3 4" key="1">
    <citation type="submission" date="2018-05" db="EMBL/GenBank/DDBJ databases">
        <title>Vibrio limimaris sp. nov., isolated from marine sediment.</title>
        <authorList>
            <person name="Li C.-M."/>
        </authorList>
    </citation>
    <scope>NUCLEOTIDE SEQUENCE [LARGE SCALE GENOMIC DNA]</scope>
    <source>
        <strain evidence="3 4">E4404</strain>
    </source>
</reference>
<dbReference type="RefSeq" id="WP_109320056.1">
    <property type="nucleotide sequence ID" value="NZ_QFWT01000005.1"/>
</dbReference>
<dbReference type="AlphaFoldDB" id="A0A2U3B9L1"/>
<dbReference type="InterPro" id="IPR000683">
    <property type="entry name" value="Gfo/Idh/MocA-like_OxRdtase_N"/>
</dbReference>
<dbReference type="PANTHER" id="PTHR43054:SF1">
    <property type="entry name" value="SCYLLO-INOSITOL 2-DEHYDROGENASE (NADP(+)) IOLU"/>
    <property type="match status" value="1"/>
</dbReference>
<evidence type="ECO:0000313" key="4">
    <source>
        <dbReference type="Proteomes" id="UP000245362"/>
    </source>
</evidence>
<dbReference type="OrthoDB" id="9774191at2"/>
<comment type="caution">
    <text evidence="3">The sequence shown here is derived from an EMBL/GenBank/DDBJ whole genome shotgun (WGS) entry which is preliminary data.</text>
</comment>
<evidence type="ECO:0000259" key="1">
    <source>
        <dbReference type="Pfam" id="PF01408"/>
    </source>
</evidence>
<dbReference type="Pfam" id="PF01408">
    <property type="entry name" value="GFO_IDH_MocA"/>
    <property type="match status" value="1"/>
</dbReference>
<protein>
    <submittedName>
        <fullName evidence="3">Gfo/Idh/MocA family oxidoreductase</fullName>
    </submittedName>
</protein>
<dbReference type="Gene3D" id="3.40.50.720">
    <property type="entry name" value="NAD(P)-binding Rossmann-like Domain"/>
    <property type="match status" value="1"/>
</dbReference>
<dbReference type="InterPro" id="IPR055170">
    <property type="entry name" value="GFO_IDH_MocA-like_dom"/>
</dbReference>
<sequence>MRVGIVGAGNIVKWCLDALNNIQEITCEAICVRESSAEKGQALCDEYTINKLYTDYAHMLNDPEIDFIYLGIPNKLHYEYTLSALKANKHVICEKPFTSDDQELIELTGLAKENQCFLFEAITNIYAPNVQIMKECLAKIGPIKFVQSNYSQLSSRYHQYLEGHVHPAFDPAMSGGALYDINIYNIHLSCYLFGAPEQVTYTCNKGFNGIDTSGVMVMQYPDFISVCTGAKDSASPGQVVIQGLDGCLTLTSPPNVAASVELEVKGEKQFFNANHADNHMEYEFRHFYQMYSEGRYDECYRYLEHSVAVMQILTQGRKQAGIVFQ</sequence>
<organism evidence="3 4">
    <name type="scientific">Vibrio albus</name>
    <dbReference type="NCBI Taxonomy" id="2200953"/>
    <lineage>
        <taxon>Bacteria</taxon>
        <taxon>Pseudomonadati</taxon>
        <taxon>Pseudomonadota</taxon>
        <taxon>Gammaproteobacteria</taxon>
        <taxon>Vibrionales</taxon>
        <taxon>Vibrionaceae</taxon>
        <taxon>Vibrio</taxon>
    </lineage>
</organism>
<keyword evidence="4" id="KW-1185">Reference proteome</keyword>
<dbReference type="Proteomes" id="UP000245362">
    <property type="component" value="Unassembled WGS sequence"/>
</dbReference>
<dbReference type="Pfam" id="PF22725">
    <property type="entry name" value="GFO_IDH_MocA_C3"/>
    <property type="match status" value="1"/>
</dbReference>
<name>A0A2U3B9L1_9VIBR</name>
<proteinExistence type="predicted"/>
<dbReference type="EMBL" id="QFWT01000005">
    <property type="protein sequence ID" value="PWI33473.1"/>
    <property type="molecule type" value="Genomic_DNA"/>
</dbReference>
<dbReference type="PANTHER" id="PTHR43054">
    <property type="match status" value="1"/>
</dbReference>
<evidence type="ECO:0000259" key="2">
    <source>
        <dbReference type="Pfam" id="PF22725"/>
    </source>
</evidence>
<dbReference type="Gene3D" id="3.30.360.10">
    <property type="entry name" value="Dihydrodipicolinate Reductase, domain 2"/>
    <property type="match status" value="1"/>
</dbReference>
<accession>A0A2U3B9L1</accession>
<dbReference type="InterPro" id="IPR036291">
    <property type="entry name" value="NAD(P)-bd_dom_sf"/>
</dbReference>
<dbReference type="GO" id="GO:0000166">
    <property type="term" value="F:nucleotide binding"/>
    <property type="evidence" value="ECO:0007669"/>
    <property type="project" value="InterPro"/>
</dbReference>
<evidence type="ECO:0000313" key="3">
    <source>
        <dbReference type="EMBL" id="PWI33473.1"/>
    </source>
</evidence>
<dbReference type="SUPFAM" id="SSF51735">
    <property type="entry name" value="NAD(P)-binding Rossmann-fold domains"/>
    <property type="match status" value="1"/>
</dbReference>
<feature type="domain" description="GFO/IDH/MocA-like oxidoreductase" evidence="2">
    <location>
        <begin position="139"/>
        <end position="245"/>
    </location>
</feature>
<gene>
    <name evidence="3" type="ORF">DI392_11130</name>
</gene>